<dbReference type="GO" id="GO:0003735">
    <property type="term" value="F:structural constituent of ribosome"/>
    <property type="evidence" value="ECO:0007669"/>
    <property type="project" value="InterPro"/>
</dbReference>
<organism evidence="5">
    <name type="scientific">marine metagenome</name>
    <dbReference type="NCBI Taxonomy" id="408172"/>
    <lineage>
        <taxon>unclassified sequences</taxon>
        <taxon>metagenomes</taxon>
        <taxon>ecological metagenomes</taxon>
    </lineage>
</organism>
<reference evidence="5" key="1">
    <citation type="submission" date="2018-05" db="EMBL/GenBank/DDBJ databases">
        <authorList>
            <person name="Lanie J.A."/>
            <person name="Ng W.-L."/>
            <person name="Kazmierczak K.M."/>
            <person name="Andrzejewski T.M."/>
            <person name="Davidsen T.M."/>
            <person name="Wayne K.J."/>
            <person name="Tettelin H."/>
            <person name="Glass J.I."/>
            <person name="Rusch D."/>
            <person name="Podicherti R."/>
            <person name="Tsui H.-C.T."/>
            <person name="Winkler M.E."/>
        </authorList>
    </citation>
    <scope>NUCLEOTIDE SEQUENCE</scope>
</reference>
<feature type="region of interest" description="Disordered" evidence="4">
    <location>
        <begin position="30"/>
        <end position="59"/>
    </location>
</feature>
<dbReference type="NCBIfam" id="TIGR03953">
    <property type="entry name" value="rplD_bact"/>
    <property type="match status" value="1"/>
</dbReference>
<dbReference type="HAMAP" id="MF_01328_B">
    <property type="entry name" value="Ribosomal_uL4_B"/>
    <property type="match status" value="1"/>
</dbReference>
<evidence type="ECO:0000313" key="5">
    <source>
        <dbReference type="EMBL" id="SUZ71944.1"/>
    </source>
</evidence>
<evidence type="ECO:0000256" key="3">
    <source>
        <dbReference type="ARBA" id="ARBA00023274"/>
    </source>
</evidence>
<dbReference type="InterPro" id="IPR013005">
    <property type="entry name" value="Ribosomal_uL4-like"/>
</dbReference>
<keyword evidence="3" id="KW-0687">Ribonucleoprotein</keyword>
<sequence length="193" mass="21125">VSDSVFKVPMNNQVVYQCVVAELNNARQGTSSTKNRSLVSGGGKKPFKQKGTGNARAGTIRSPLMRGGGVIFGPSPKYYFKKVNAKTKKLAFKCILSDKTKNKSLKITDSINLKTNKTKELVQFLHDNDLFNRKLTIVTSEVDNNLLLASRNVKYINVVKASSCSIVDLFDSDIVLIDSSGLEVISSRFGGDE</sequence>
<feature type="non-terminal residue" evidence="5">
    <location>
        <position position="1"/>
    </location>
</feature>
<dbReference type="Gene3D" id="3.40.1370.10">
    <property type="match status" value="1"/>
</dbReference>
<name>A0A381PZ37_9ZZZZ</name>
<dbReference type="GO" id="GO:1990904">
    <property type="term" value="C:ribonucleoprotein complex"/>
    <property type="evidence" value="ECO:0007669"/>
    <property type="project" value="UniProtKB-KW"/>
</dbReference>
<protein>
    <recommendedName>
        <fullName evidence="6">50S ribosomal protein L4</fullName>
    </recommendedName>
</protein>
<accession>A0A381PZ37</accession>
<proteinExistence type="inferred from homology"/>
<dbReference type="PANTHER" id="PTHR10746">
    <property type="entry name" value="50S RIBOSOMAL PROTEIN L4"/>
    <property type="match status" value="1"/>
</dbReference>
<evidence type="ECO:0000256" key="1">
    <source>
        <dbReference type="ARBA" id="ARBA00010528"/>
    </source>
</evidence>
<dbReference type="Pfam" id="PF00573">
    <property type="entry name" value="Ribosomal_L4"/>
    <property type="match status" value="1"/>
</dbReference>
<keyword evidence="2" id="KW-0689">Ribosomal protein</keyword>
<gene>
    <name evidence="5" type="ORF">METZ01_LOCUS24798</name>
</gene>
<comment type="similarity">
    <text evidence="1">Belongs to the universal ribosomal protein uL4 family.</text>
</comment>
<dbReference type="InterPro" id="IPR002136">
    <property type="entry name" value="Ribosomal_uL4"/>
</dbReference>
<dbReference type="AlphaFoldDB" id="A0A381PZ37"/>
<evidence type="ECO:0008006" key="6">
    <source>
        <dbReference type="Google" id="ProtNLM"/>
    </source>
</evidence>
<dbReference type="GO" id="GO:0005840">
    <property type="term" value="C:ribosome"/>
    <property type="evidence" value="ECO:0007669"/>
    <property type="project" value="UniProtKB-KW"/>
</dbReference>
<dbReference type="InterPro" id="IPR023574">
    <property type="entry name" value="Ribosomal_uL4_dom_sf"/>
</dbReference>
<evidence type="ECO:0000256" key="4">
    <source>
        <dbReference type="SAM" id="MobiDB-lite"/>
    </source>
</evidence>
<dbReference type="PANTHER" id="PTHR10746:SF6">
    <property type="entry name" value="LARGE RIBOSOMAL SUBUNIT PROTEIN UL4M"/>
    <property type="match status" value="1"/>
</dbReference>
<dbReference type="GO" id="GO:0006412">
    <property type="term" value="P:translation"/>
    <property type="evidence" value="ECO:0007669"/>
    <property type="project" value="InterPro"/>
</dbReference>
<dbReference type="SUPFAM" id="SSF52166">
    <property type="entry name" value="Ribosomal protein L4"/>
    <property type="match status" value="1"/>
</dbReference>
<dbReference type="EMBL" id="UINC01001138">
    <property type="protein sequence ID" value="SUZ71944.1"/>
    <property type="molecule type" value="Genomic_DNA"/>
</dbReference>
<evidence type="ECO:0000256" key="2">
    <source>
        <dbReference type="ARBA" id="ARBA00022980"/>
    </source>
</evidence>